<reference evidence="2 3" key="1">
    <citation type="submission" date="2024-03" db="EMBL/GenBank/DDBJ databases">
        <title>WGS assembly of Saponaria officinalis var. Norfolk2.</title>
        <authorList>
            <person name="Jenkins J."/>
            <person name="Shu S."/>
            <person name="Grimwood J."/>
            <person name="Barry K."/>
            <person name="Goodstein D."/>
            <person name="Schmutz J."/>
            <person name="Leebens-Mack J."/>
            <person name="Osbourn A."/>
        </authorList>
    </citation>
    <scope>NUCLEOTIDE SEQUENCE [LARGE SCALE GENOMIC DNA]</scope>
    <source>
        <strain evidence="3">cv. Norfolk2</strain>
        <strain evidence="2">JIC</strain>
        <tissue evidence="2">Leaf</tissue>
    </source>
</reference>
<dbReference type="AlphaFoldDB" id="A0AAW1MS87"/>
<dbReference type="EMBL" id="JBDFQZ010000002">
    <property type="protein sequence ID" value="KAK9747608.1"/>
    <property type="molecule type" value="Genomic_DNA"/>
</dbReference>
<feature type="domain" description="Beta-carotene isomerase D27-like C-terminal" evidence="1">
    <location>
        <begin position="165"/>
        <end position="247"/>
    </location>
</feature>
<evidence type="ECO:0000259" key="1">
    <source>
        <dbReference type="Pfam" id="PF13225"/>
    </source>
</evidence>
<dbReference type="PANTHER" id="PTHR33591:SF2">
    <property type="entry name" value="BETA-CAROTENE ISOMERASE D27"/>
    <property type="match status" value="1"/>
</dbReference>
<dbReference type="InterPro" id="IPR038938">
    <property type="entry name" value="D27-like"/>
</dbReference>
<proteinExistence type="predicted"/>
<dbReference type="Proteomes" id="UP001443914">
    <property type="component" value="Unassembled WGS sequence"/>
</dbReference>
<gene>
    <name evidence="2" type="ORF">RND81_02G003000</name>
</gene>
<dbReference type="Pfam" id="PF13225">
    <property type="entry name" value="D27-like_C"/>
    <property type="match status" value="1"/>
</dbReference>
<dbReference type="InterPro" id="IPR025114">
    <property type="entry name" value="D27-like_C"/>
</dbReference>
<evidence type="ECO:0000313" key="3">
    <source>
        <dbReference type="Proteomes" id="UP001443914"/>
    </source>
</evidence>
<organism evidence="2 3">
    <name type="scientific">Saponaria officinalis</name>
    <name type="common">Common soapwort</name>
    <name type="synonym">Lychnis saponaria</name>
    <dbReference type="NCBI Taxonomy" id="3572"/>
    <lineage>
        <taxon>Eukaryota</taxon>
        <taxon>Viridiplantae</taxon>
        <taxon>Streptophyta</taxon>
        <taxon>Embryophyta</taxon>
        <taxon>Tracheophyta</taxon>
        <taxon>Spermatophyta</taxon>
        <taxon>Magnoliopsida</taxon>
        <taxon>eudicotyledons</taxon>
        <taxon>Gunneridae</taxon>
        <taxon>Pentapetalae</taxon>
        <taxon>Caryophyllales</taxon>
        <taxon>Caryophyllaceae</taxon>
        <taxon>Caryophylleae</taxon>
        <taxon>Saponaria</taxon>
    </lineage>
</organism>
<dbReference type="EMBL" id="JBDFQZ010000002">
    <property type="protein sequence ID" value="KAK9747609.1"/>
    <property type="molecule type" value="Genomic_DNA"/>
</dbReference>
<evidence type="ECO:0000313" key="2">
    <source>
        <dbReference type="EMBL" id="KAK9747609.1"/>
    </source>
</evidence>
<keyword evidence="3" id="KW-1185">Reference proteome</keyword>
<protein>
    <recommendedName>
        <fullName evidence="1">Beta-carotene isomerase D27-like C-terminal domain-containing protein</fullName>
    </recommendedName>
</protein>
<comment type="caution">
    <text evidence="2">The sequence shown here is derived from an EMBL/GenBank/DDBJ whole genome shotgun (WGS) entry which is preliminary data.</text>
</comment>
<name>A0AAW1MS87_SAPOF</name>
<dbReference type="PANTHER" id="PTHR33591">
    <property type="entry name" value="BETA-CAROTENE ISOMERASE D27"/>
    <property type="match status" value="1"/>
</dbReference>
<accession>A0AAW1MS87</accession>
<sequence length="279" mass="31147">MKVWCSKVQIMHNLCHPFQYQTLHTFSLSSNLYHPLKTTSLTPSFRFSCSSSSPSNLAHDQKLGARPEYKPTWLDDFFLDSFRHKLAQENGWDSKKEGYDGMIELANGLLVGRTKQQATLAAVRILKSIFPPFLLDLYRTLITPVGGGKIAAIMVARVTALTCQWLMGPCSVNSINLPDGSSCPSGVFVERCKYLEESKCVGVCVNTCKLPTQIFFKEEMGIPLLMEPNFKDYSCQFSFGVPSPTRENDTSLREPCLEICPNAPTQRDGVISGKQCPRS</sequence>
<dbReference type="EMBL" id="JBDFQZ010000002">
    <property type="protein sequence ID" value="KAK9747610.1"/>
    <property type="molecule type" value="Genomic_DNA"/>
</dbReference>
<dbReference type="GO" id="GO:0005506">
    <property type="term" value="F:iron ion binding"/>
    <property type="evidence" value="ECO:0007669"/>
    <property type="project" value="InterPro"/>
</dbReference>